<dbReference type="InterPro" id="IPR017896">
    <property type="entry name" value="4Fe4S_Fe-S-bd"/>
</dbReference>
<evidence type="ECO:0000313" key="10">
    <source>
        <dbReference type="Proteomes" id="UP001523565"/>
    </source>
</evidence>
<proteinExistence type="predicted"/>
<evidence type="ECO:0000256" key="2">
    <source>
        <dbReference type="ARBA" id="ARBA00022485"/>
    </source>
</evidence>
<accession>A0ABT1ENB7</accession>
<dbReference type="Pfam" id="PF00037">
    <property type="entry name" value="Fer4"/>
    <property type="match status" value="2"/>
</dbReference>
<evidence type="ECO:0000256" key="1">
    <source>
        <dbReference type="ARBA" id="ARBA00022448"/>
    </source>
</evidence>
<reference evidence="9 10" key="1">
    <citation type="journal article" date="2022" name="Genome Biol. Evol.">
        <title>Host diet, physiology and behaviors set the stage for Lachnospiraceae cladogenesis.</title>
        <authorList>
            <person name="Vera-Ponce De Leon A."/>
            <person name="Schneider M."/>
            <person name="Jahnes B.C."/>
            <person name="Sadowski V."/>
            <person name="Camuy-Velez L.A."/>
            <person name="Duan J."/>
            <person name="Sabree Z.L."/>
        </authorList>
    </citation>
    <scope>NUCLEOTIDE SEQUENCE [LARGE SCALE GENOMIC DNA]</scope>
    <source>
        <strain evidence="9 10">PAL227</strain>
    </source>
</reference>
<dbReference type="PANTHER" id="PTHR43687:SF6">
    <property type="entry name" value="L-ASPARTATE SEMIALDEHYDE SULFURTRANSFERASE IRON-SULFUR SUBUNIT"/>
    <property type="match status" value="1"/>
</dbReference>
<keyword evidence="10" id="KW-1185">Reference proteome</keyword>
<dbReference type="InterPro" id="IPR050572">
    <property type="entry name" value="Fe-S_Ferredoxin"/>
</dbReference>
<feature type="domain" description="4Fe-4S ferredoxin-type" evidence="8">
    <location>
        <begin position="34"/>
        <end position="63"/>
    </location>
</feature>
<evidence type="ECO:0000256" key="3">
    <source>
        <dbReference type="ARBA" id="ARBA00022723"/>
    </source>
</evidence>
<keyword evidence="5" id="KW-0249">Electron transport</keyword>
<comment type="caution">
    <text evidence="9">The sequence shown here is derived from an EMBL/GenBank/DDBJ whole genome shotgun (WGS) entry which is preliminary data.</text>
</comment>
<dbReference type="RefSeq" id="WP_262069656.1">
    <property type="nucleotide sequence ID" value="NZ_JAMXOC010000017.1"/>
</dbReference>
<keyword evidence="4" id="KW-0677">Repeat</keyword>
<keyword evidence="7" id="KW-0411">Iron-sulfur</keyword>
<sequence>MKSKKIAVVHQDCVACGNCAKYCPRRAITIDRGICAVVDESLCVGCGKCEQACPAGTIEMVAREVVYG</sequence>
<keyword evidence="2" id="KW-0004">4Fe-4S</keyword>
<dbReference type="EMBL" id="JAMZFV010000017">
    <property type="protein sequence ID" value="MCP1110777.1"/>
    <property type="molecule type" value="Genomic_DNA"/>
</dbReference>
<dbReference type="PROSITE" id="PS00198">
    <property type="entry name" value="4FE4S_FER_1"/>
    <property type="match status" value="1"/>
</dbReference>
<evidence type="ECO:0000313" key="9">
    <source>
        <dbReference type="EMBL" id="MCP1110777.1"/>
    </source>
</evidence>
<evidence type="ECO:0000256" key="4">
    <source>
        <dbReference type="ARBA" id="ARBA00022737"/>
    </source>
</evidence>
<keyword evidence="1" id="KW-0813">Transport</keyword>
<evidence type="ECO:0000256" key="6">
    <source>
        <dbReference type="ARBA" id="ARBA00023004"/>
    </source>
</evidence>
<dbReference type="PANTHER" id="PTHR43687">
    <property type="entry name" value="ADENYLYLSULFATE REDUCTASE, BETA SUBUNIT"/>
    <property type="match status" value="1"/>
</dbReference>
<dbReference type="Proteomes" id="UP001523565">
    <property type="component" value="Unassembled WGS sequence"/>
</dbReference>
<feature type="domain" description="4Fe-4S ferredoxin-type" evidence="8">
    <location>
        <begin position="4"/>
        <end position="33"/>
    </location>
</feature>
<protein>
    <submittedName>
        <fullName evidence="9">4Fe-4S binding protein</fullName>
    </submittedName>
</protein>
<name>A0ABT1ENB7_9FIRM</name>
<dbReference type="PROSITE" id="PS51379">
    <property type="entry name" value="4FE4S_FER_2"/>
    <property type="match status" value="2"/>
</dbReference>
<evidence type="ECO:0000256" key="7">
    <source>
        <dbReference type="ARBA" id="ARBA00023014"/>
    </source>
</evidence>
<dbReference type="Gene3D" id="3.30.70.20">
    <property type="match status" value="2"/>
</dbReference>
<keyword evidence="3" id="KW-0479">Metal-binding</keyword>
<keyword evidence="6" id="KW-0408">Iron</keyword>
<evidence type="ECO:0000259" key="8">
    <source>
        <dbReference type="PROSITE" id="PS51379"/>
    </source>
</evidence>
<gene>
    <name evidence="9" type="ORF">NK118_10985</name>
</gene>
<organism evidence="9 10">
    <name type="scientific">Ohessyouella blattaphilus</name>
    <dbReference type="NCBI Taxonomy" id="2949333"/>
    <lineage>
        <taxon>Bacteria</taxon>
        <taxon>Bacillati</taxon>
        <taxon>Bacillota</taxon>
        <taxon>Clostridia</taxon>
        <taxon>Lachnospirales</taxon>
        <taxon>Lachnospiraceae</taxon>
        <taxon>Ohessyouella</taxon>
    </lineage>
</organism>
<evidence type="ECO:0000256" key="5">
    <source>
        <dbReference type="ARBA" id="ARBA00022982"/>
    </source>
</evidence>
<dbReference type="SUPFAM" id="SSF54862">
    <property type="entry name" value="4Fe-4S ferredoxins"/>
    <property type="match status" value="1"/>
</dbReference>
<dbReference type="InterPro" id="IPR017900">
    <property type="entry name" value="4Fe4S_Fe_S_CS"/>
</dbReference>